<dbReference type="InterPro" id="IPR003130">
    <property type="entry name" value="GED"/>
</dbReference>
<dbReference type="InterPro" id="IPR000375">
    <property type="entry name" value="Dynamin_stalk"/>
</dbReference>
<feature type="domain" description="GED" evidence="1">
    <location>
        <begin position="352"/>
        <end position="445"/>
    </location>
</feature>
<evidence type="ECO:0000259" key="1">
    <source>
        <dbReference type="PROSITE" id="PS51388"/>
    </source>
</evidence>
<dbReference type="GO" id="GO:0016020">
    <property type="term" value="C:membrane"/>
    <property type="evidence" value="ECO:0007669"/>
    <property type="project" value="TreeGrafter"/>
</dbReference>
<dbReference type="Pfam" id="PF01031">
    <property type="entry name" value="Dynamin_M"/>
    <property type="match status" value="1"/>
</dbReference>
<dbReference type="Pfam" id="PF02212">
    <property type="entry name" value="GED"/>
    <property type="match status" value="1"/>
</dbReference>
<organism evidence="2 3">
    <name type="scientific">Colocasia esculenta</name>
    <name type="common">Wild taro</name>
    <name type="synonym">Arum esculentum</name>
    <dbReference type="NCBI Taxonomy" id="4460"/>
    <lineage>
        <taxon>Eukaryota</taxon>
        <taxon>Viridiplantae</taxon>
        <taxon>Streptophyta</taxon>
        <taxon>Embryophyta</taxon>
        <taxon>Tracheophyta</taxon>
        <taxon>Spermatophyta</taxon>
        <taxon>Magnoliopsida</taxon>
        <taxon>Liliopsida</taxon>
        <taxon>Araceae</taxon>
        <taxon>Aroideae</taxon>
        <taxon>Colocasieae</taxon>
        <taxon>Colocasia</taxon>
    </lineage>
</organism>
<dbReference type="GO" id="GO:0005525">
    <property type="term" value="F:GTP binding"/>
    <property type="evidence" value="ECO:0007669"/>
    <property type="project" value="InterPro"/>
</dbReference>
<gene>
    <name evidence="2" type="ORF">Taro_037240</name>
</gene>
<reference evidence="2" key="1">
    <citation type="submission" date="2017-07" db="EMBL/GenBank/DDBJ databases">
        <title>Taro Niue Genome Assembly and Annotation.</title>
        <authorList>
            <person name="Atibalentja N."/>
            <person name="Keating K."/>
            <person name="Fields C.J."/>
        </authorList>
    </citation>
    <scope>NUCLEOTIDE SEQUENCE</scope>
    <source>
        <strain evidence="2">Niue_2</strain>
        <tissue evidence="2">Leaf</tissue>
    </source>
</reference>
<dbReference type="PANTHER" id="PTHR11566">
    <property type="entry name" value="DYNAMIN"/>
    <property type="match status" value="1"/>
</dbReference>
<dbReference type="PROSITE" id="PS51388">
    <property type="entry name" value="GED"/>
    <property type="match status" value="1"/>
</dbReference>
<dbReference type="OrthoDB" id="5061070at2759"/>
<sequence>MGKKAPHSPKSPSSIVMANTGKVAPVLKKTKETGNGVAPLASSYNDHIRPLLDAVDRLRRLQRLFAAHPLLSKIDKSIVGVPVLAQRLVQIQASGIARCLPDIVKKINDKLSLNVSDLDNMPQNLTSVADAMKALMRILGEAKESLRKLLVRGEYDEFPDDQYMHGAARVADMLNRYAKQLPATCPNENFKFLMEEVTEIEECKGLGLPNFLPRSAFLTILRRKVQKIAHTPAKFVTEVWTYIEDVVVKILMKHSDNYPPLQASMRRAAVNLMEKMRRRSSEHVKVLIEMEKLADYTSNPDYRSTWANLMEQLDGFMDAVENHTKPTKLTLKLIGEVDIAHLRERKAMAEQAFDMRMRLVAYWRSILLRVVDGLALNLLLSVRNLVEDDMETEILDEIVGPNKNGLERILEESPAVARKREKIKNSIMLLKESKEVVANIMDRIDAHGEDVA</sequence>
<dbReference type="Proteomes" id="UP000652761">
    <property type="component" value="Unassembled WGS sequence"/>
</dbReference>
<dbReference type="GO" id="GO:0005737">
    <property type="term" value="C:cytoplasm"/>
    <property type="evidence" value="ECO:0007669"/>
    <property type="project" value="TreeGrafter"/>
</dbReference>
<keyword evidence="3" id="KW-1185">Reference proteome</keyword>
<accession>A0A843W951</accession>
<proteinExistence type="predicted"/>
<dbReference type="PANTHER" id="PTHR11566:SF173">
    <property type="entry name" value="DYNAMIN-RELATED PROTEIN 4C"/>
    <property type="match status" value="1"/>
</dbReference>
<dbReference type="InterPro" id="IPR022812">
    <property type="entry name" value="Dynamin"/>
</dbReference>
<protein>
    <recommendedName>
        <fullName evidence="1">GED domain-containing protein</fullName>
    </recommendedName>
</protein>
<dbReference type="GO" id="GO:0008017">
    <property type="term" value="F:microtubule binding"/>
    <property type="evidence" value="ECO:0007669"/>
    <property type="project" value="TreeGrafter"/>
</dbReference>
<dbReference type="AlphaFoldDB" id="A0A843W951"/>
<dbReference type="SMART" id="SM00302">
    <property type="entry name" value="GED"/>
    <property type="match status" value="1"/>
</dbReference>
<comment type="caution">
    <text evidence="2">The sequence shown here is derived from an EMBL/GenBank/DDBJ whole genome shotgun (WGS) entry which is preliminary data.</text>
</comment>
<name>A0A843W951_COLES</name>
<evidence type="ECO:0000313" key="2">
    <source>
        <dbReference type="EMBL" id="MQM04436.1"/>
    </source>
</evidence>
<dbReference type="Gene3D" id="1.20.120.1240">
    <property type="entry name" value="Dynamin, middle domain"/>
    <property type="match status" value="1"/>
</dbReference>
<dbReference type="GO" id="GO:0005874">
    <property type="term" value="C:microtubule"/>
    <property type="evidence" value="ECO:0007669"/>
    <property type="project" value="TreeGrafter"/>
</dbReference>
<dbReference type="EMBL" id="NMUH01003216">
    <property type="protein sequence ID" value="MQM04436.1"/>
    <property type="molecule type" value="Genomic_DNA"/>
</dbReference>
<dbReference type="InterPro" id="IPR020850">
    <property type="entry name" value="GED_dom"/>
</dbReference>
<evidence type="ECO:0000313" key="3">
    <source>
        <dbReference type="Proteomes" id="UP000652761"/>
    </source>
</evidence>
<dbReference type="GO" id="GO:0003924">
    <property type="term" value="F:GTPase activity"/>
    <property type="evidence" value="ECO:0007669"/>
    <property type="project" value="InterPro"/>
</dbReference>